<evidence type="ECO:0000256" key="8">
    <source>
        <dbReference type="ARBA" id="ARBA00022840"/>
    </source>
</evidence>
<keyword evidence="3 15" id="KW-0547">Nucleotide-binding</keyword>
<dbReference type="EMBL" id="BAABBA010000010">
    <property type="protein sequence ID" value="GAA4287918.1"/>
    <property type="molecule type" value="Genomic_DNA"/>
</dbReference>
<keyword evidence="7 15" id="KW-0269">Exonuclease</keyword>
<keyword evidence="2 15" id="KW-0479">Metal-binding</keyword>
<dbReference type="SUPFAM" id="SSF52980">
    <property type="entry name" value="Restriction endonuclease-like"/>
    <property type="match status" value="1"/>
</dbReference>
<evidence type="ECO:0000256" key="10">
    <source>
        <dbReference type="ARBA" id="ARBA00023125"/>
    </source>
</evidence>
<feature type="domain" description="UvrD-like helicase ATP-binding" evidence="17">
    <location>
        <begin position="18"/>
        <end position="347"/>
    </location>
</feature>
<dbReference type="Pfam" id="PF13361">
    <property type="entry name" value="UvrD_C"/>
    <property type="match status" value="1"/>
</dbReference>
<comment type="cofactor">
    <cofactor evidence="15">
        <name>Mg(2+)</name>
        <dbReference type="ChEBI" id="CHEBI:18420"/>
    </cofactor>
    <text evidence="15">Binds 1 Mg(2+) ion per subunit.</text>
</comment>
<dbReference type="EC" id="5.6.2.4" evidence="15"/>
<dbReference type="InterPro" id="IPR004586">
    <property type="entry name" value="RecB"/>
</dbReference>
<comment type="similarity">
    <text evidence="15">Belongs to the helicase family. UvrD subfamily.</text>
</comment>
<keyword evidence="10 15" id="KW-0238">DNA-binding</keyword>
<dbReference type="RefSeq" id="WP_345041179.1">
    <property type="nucleotide sequence ID" value="NZ_BAABBA010000010.1"/>
</dbReference>
<evidence type="ECO:0000313" key="20">
    <source>
        <dbReference type="Proteomes" id="UP001499841"/>
    </source>
</evidence>
<evidence type="ECO:0000256" key="15">
    <source>
        <dbReference type="HAMAP-Rule" id="MF_01485"/>
    </source>
</evidence>
<evidence type="ECO:0000256" key="4">
    <source>
        <dbReference type="ARBA" id="ARBA00022763"/>
    </source>
</evidence>
<keyword evidence="8 15" id="KW-0067">ATP-binding</keyword>
<dbReference type="SUPFAM" id="SSF52540">
    <property type="entry name" value="P-loop containing nucleoside triphosphate hydrolases"/>
    <property type="match status" value="1"/>
</dbReference>
<dbReference type="HAMAP" id="MF_01485">
    <property type="entry name" value="RecB"/>
    <property type="match status" value="1"/>
</dbReference>
<feature type="binding site" evidence="15">
    <location>
        <position position="871"/>
    </location>
    <ligand>
        <name>Mg(2+)</name>
        <dbReference type="ChEBI" id="CHEBI:18420"/>
    </ligand>
</feature>
<evidence type="ECO:0000256" key="3">
    <source>
        <dbReference type="ARBA" id="ARBA00022741"/>
    </source>
</evidence>
<keyword evidence="1 15" id="KW-0540">Nuclease</keyword>
<keyword evidence="11 15" id="KW-0234">DNA repair</keyword>
<dbReference type="PANTHER" id="PTHR11070:SF23">
    <property type="entry name" value="RECBCD ENZYME SUBUNIT RECB"/>
    <property type="match status" value="1"/>
</dbReference>
<keyword evidence="9 15" id="KW-0460">Magnesium</keyword>
<feature type="binding site" evidence="16">
    <location>
        <begin position="39"/>
        <end position="46"/>
    </location>
    <ligand>
        <name>ATP</name>
        <dbReference type="ChEBI" id="CHEBI:30616"/>
    </ligand>
</feature>
<evidence type="ECO:0000256" key="5">
    <source>
        <dbReference type="ARBA" id="ARBA00022801"/>
    </source>
</evidence>
<dbReference type="PROSITE" id="PS51217">
    <property type="entry name" value="UVRD_HELICASE_CTER"/>
    <property type="match status" value="1"/>
</dbReference>
<feature type="active site" description="For nuclease activity" evidence="15">
    <location>
        <position position="1032"/>
    </location>
</feature>
<evidence type="ECO:0000256" key="2">
    <source>
        <dbReference type="ARBA" id="ARBA00022723"/>
    </source>
</evidence>
<evidence type="ECO:0000256" key="16">
    <source>
        <dbReference type="PROSITE-ProRule" id="PRU00560"/>
    </source>
</evidence>
<protein>
    <recommendedName>
        <fullName evidence="15">RecBCD enzyme subunit RecB</fullName>
        <ecNumber evidence="15">3.1.11.5</ecNumber>
        <ecNumber evidence="15">5.6.2.4</ecNumber>
    </recommendedName>
    <alternativeName>
        <fullName evidence="15">DNA 3'-5' helicase subunit RecB</fullName>
    </alternativeName>
    <alternativeName>
        <fullName evidence="15">Exonuclease V subunit RecB</fullName>
        <shortName evidence="15">ExoV subunit RecB</shortName>
    </alternativeName>
    <alternativeName>
        <fullName evidence="15">Helicase/nuclease RecBCD subunit RecB</fullName>
    </alternativeName>
</protein>
<comment type="catalytic activity">
    <reaction evidence="13 15">
        <text>Couples ATP hydrolysis with the unwinding of duplex DNA by translocating in the 3'-5' direction.</text>
        <dbReference type="EC" id="5.6.2.4"/>
    </reaction>
</comment>
<keyword evidence="5 15" id="KW-0378">Hydrolase</keyword>
<name>A0ABP8EV98_9MICO</name>
<evidence type="ECO:0000256" key="13">
    <source>
        <dbReference type="ARBA" id="ARBA00034617"/>
    </source>
</evidence>
<dbReference type="InterPro" id="IPR000212">
    <property type="entry name" value="DNA_helicase_UvrD/REP"/>
</dbReference>
<evidence type="ECO:0000256" key="6">
    <source>
        <dbReference type="ARBA" id="ARBA00022806"/>
    </source>
</evidence>
<dbReference type="InterPro" id="IPR011335">
    <property type="entry name" value="Restrct_endonuc-II-like"/>
</dbReference>
<dbReference type="InterPro" id="IPR014016">
    <property type="entry name" value="UvrD-like_ATP-bd"/>
</dbReference>
<feature type="binding site" evidence="15">
    <location>
        <position position="1032"/>
    </location>
    <ligand>
        <name>Mg(2+)</name>
        <dbReference type="ChEBI" id="CHEBI:18420"/>
    </ligand>
</feature>
<evidence type="ECO:0000256" key="9">
    <source>
        <dbReference type="ARBA" id="ARBA00022842"/>
    </source>
</evidence>
<evidence type="ECO:0000256" key="11">
    <source>
        <dbReference type="ARBA" id="ARBA00023204"/>
    </source>
</evidence>
<evidence type="ECO:0000256" key="1">
    <source>
        <dbReference type="ARBA" id="ARBA00022722"/>
    </source>
</evidence>
<keyword evidence="6 15" id="KW-0347">Helicase</keyword>
<dbReference type="InterPro" id="IPR014017">
    <property type="entry name" value="DNA_helicase_UvrD-like_C"/>
</dbReference>
<dbReference type="Pfam" id="PF00580">
    <property type="entry name" value="UvrD-helicase"/>
    <property type="match status" value="1"/>
</dbReference>
<dbReference type="PANTHER" id="PTHR11070">
    <property type="entry name" value="UVRD / RECB / PCRA DNA HELICASE FAMILY MEMBER"/>
    <property type="match status" value="1"/>
</dbReference>
<evidence type="ECO:0000259" key="17">
    <source>
        <dbReference type="PROSITE" id="PS51198"/>
    </source>
</evidence>
<feature type="region of interest" description="Nuclease activity, interacts with RecD and RecA" evidence="15">
    <location>
        <begin position="802"/>
        <end position="1140"/>
    </location>
</feature>
<keyword evidence="20" id="KW-1185">Reference proteome</keyword>
<comment type="domain">
    <text evidence="15">The C-terminal domain has nuclease activity and interacts with RecD. It interacts with RecA, facilitating its loading onto ssDNA.</text>
</comment>
<comment type="function">
    <text evidence="15">A helicase/nuclease that prepares dsDNA breaks (DSB) for recombinational DNA repair. Binds to DSBs and unwinds DNA via a highly rapid and processive ATP-dependent bidirectional helicase activity. Unwinds dsDNA until it encounters a Chi (crossover hotspot instigator) sequence from the 3' direction. Cuts ssDNA a few nucleotides 3' to the Chi site. The properties and activities of the enzyme are changed at Chi. The Chi-altered holoenzyme produces a long 3'-ssDNA overhang and facilitates RecA-binding to the ssDNA for homologous DNA recombination and repair. Holoenzyme degrades any linearized DNA that is unable to undergo homologous recombination. In the holoenzyme this subunit contributes ATPase, 3'-5' helicase, exonuclease activity and loads RecA onto ssDNA.</text>
</comment>
<evidence type="ECO:0000259" key="18">
    <source>
        <dbReference type="PROSITE" id="PS51217"/>
    </source>
</evidence>
<dbReference type="EC" id="3.1.11.5" evidence="15"/>
<dbReference type="InterPro" id="IPR027417">
    <property type="entry name" value="P-loop_NTPase"/>
</dbReference>
<evidence type="ECO:0000256" key="14">
    <source>
        <dbReference type="ARBA" id="ARBA00048988"/>
    </source>
</evidence>
<organism evidence="19 20">
    <name type="scientific">Georgenia daeguensis</name>
    <dbReference type="NCBI Taxonomy" id="908355"/>
    <lineage>
        <taxon>Bacteria</taxon>
        <taxon>Bacillati</taxon>
        <taxon>Actinomycetota</taxon>
        <taxon>Actinomycetes</taxon>
        <taxon>Micrococcales</taxon>
        <taxon>Bogoriellaceae</taxon>
        <taxon>Georgenia</taxon>
    </lineage>
</organism>
<feature type="binding site" evidence="15">
    <location>
        <position position="1001"/>
    </location>
    <ligand>
        <name>Mg(2+)</name>
        <dbReference type="ChEBI" id="CHEBI:18420"/>
    </ligand>
</feature>
<accession>A0ABP8EV98</accession>
<dbReference type="Proteomes" id="UP001499841">
    <property type="component" value="Unassembled WGS sequence"/>
</dbReference>
<reference evidence="20" key="1">
    <citation type="journal article" date="2019" name="Int. J. Syst. Evol. Microbiol.">
        <title>The Global Catalogue of Microorganisms (GCM) 10K type strain sequencing project: providing services to taxonomists for standard genome sequencing and annotation.</title>
        <authorList>
            <consortium name="The Broad Institute Genomics Platform"/>
            <consortium name="The Broad Institute Genome Sequencing Center for Infectious Disease"/>
            <person name="Wu L."/>
            <person name="Ma J."/>
        </authorList>
    </citation>
    <scope>NUCLEOTIDE SEQUENCE [LARGE SCALE GENOMIC DNA]</scope>
    <source>
        <strain evidence="20">JCM 17459</strain>
    </source>
</reference>
<dbReference type="PROSITE" id="PS51198">
    <property type="entry name" value="UVRD_HELICASE_ATP_BIND"/>
    <property type="match status" value="1"/>
</dbReference>
<evidence type="ECO:0000256" key="12">
    <source>
        <dbReference type="ARBA" id="ARBA00023235"/>
    </source>
</evidence>
<dbReference type="InterPro" id="IPR011604">
    <property type="entry name" value="PDDEXK-like_dom_sf"/>
</dbReference>
<dbReference type="Gene3D" id="3.90.320.10">
    <property type="match status" value="1"/>
</dbReference>
<feature type="domain" description="UvrD-like helicase C-terminal" evidence="18">
    <location>
        <begin position="379"/>
        <end position="636"/>
    </location>
</feature>
<keyword evidence="12 15" id="KW-0413">Isomerase</keyword>
<dbReference type="Gene3D" id="1.10.486.10">
    <property type="entry name" value="PCRA, domain 4"/>
    <property type="match status" value="1"/>
</dbReference>
<keyword evidence="4 15" id="KW-0227">DNA damage</keyword>
<evidence type="ECO:0000313" key="19">
    <source>
        <dbReference type="EMBL" id="GAA4287918.1"/>
    </source>
</evidence>
<feature type="region of interest" description="DNA-binding and helicase activity, interacts with RecC" evidence="15">
    <location>
        <begin position="1"/>
        <end position="752"/>
    </location>
</feature>
<proteinExistence type="inferred from homology"/>
<gene>
    <name evidence="15 19" type="primary">recB</name>
    <name evidence="19" type="ORF">GCM10022262_22780</name>
</gene>
<comment type="domain">
    <text evidence="15">The N-terminal DNA-binding domain is a ssDNA-dependent ATPase and has ATP-dependent 3'-5' helicase function. This domain interacts with RecC.</text>
</comment>
<evidence type="ECO:0000256" key="7">
    <source>
        <dbReference type="ARBA" id="ARBA00022839"/>
    </source>
</evidence>
<dbReference type="CDD" id="cd22352">
    <property type="entry name" value="RecB_C-like"/>
    <property type="match status" value="1"/>
</dbReference>
<comment type="catalytic activity">
    <reaction evidence="15">
        <text>Exonucleolytic cleavage (in the presence of ATP) in either 5'- to 3'- or 3'- to 5'-direction to yield 5'-phosphooligonucleotides.</text>
        <dbReference type="EC" id="3.1.11.5"/>
    </reaction>
</comment>
<comment type="caution">
    <text evidence="19">The sequence shown here is derived from an EMBL/GenBank/DDBJ whole genome shotgun (WGS) entry which is preliminary data.</text>
</comment>
<comment type="subunit">
    <text evidence="15">Heterotrimer of RecB, RecC and RecD. All subunits contribute to DNA-binding. Interacts with RecA.</text>
</comment>
<comment type="catalytic activity">
    <reaction evidence="14 15">
        <text>ATP + H2O = ADP + phosphate + H(+)</text>
        <dbReference type="Rhea" id="RHEA:13065"/>
        <dbReference type="ChEBI" id="CHEBI:15377"/>
        <dbReference type="ChEBI" id="CHEBI:15378"/>
        <dbReference type="ChEBI" id="CHEBI:30616"/>
        <dbReference type="ChEBI" id="CHEBI:43474"/>
        <dbReference type="ChEBI" id="CHEBI:456216"/>
        <dbReference type="EC" id="5.6.2.4"/>
    </reaction>
</comment>
<comment type="miscellaneous">
    <text evidence="15">In the RecBCD complex, RecB has a slow 3'-5' helicase, an exonuclease activity and loads RecA onto ssDNA, RecD has a fast 5'-3' helicase activity, while RecC stimulates the ATPase and processivity of the RecB helicase and contributes to recognition of the Chi site.</text>
</comment>
<dbReference type="Gene3D" id="3.40.50.300">
    <property type="entry name" value="P-loop containing nucleotide triphosphate hydrolases"/>
    <property type="match status" value="2"/>
</dbReference>
<sequence>MTGAPLTGARRQLLGEVSTDPEVFDVCGALPTGTTVLEASAGTGKTFTIAALATRYVAEGVAELSELMLVTFGRAATSELRDRVRERLVSAERALRSPDARTSDDAVVAHLAAVGDDELQRRRHRLTRALSQFDAATITTTHGFCQQMLRTLGVAGDVDADATFVPDIADLVDEVVDDLYLQRYADSLQPSLTPADARAVAKAAVSDYQARLEPTGAEPDSLAGHRYAFARDVVAEVLRRKRERHLLDYDDLLVLLRDALVDPRHGPAAAERVRSRYAVVLVDEFQDTDPVQWEILRTAFHGRRTLVLIGDPKQAIYAFRGGDVVTYLAARQDATTTATLGRNWRSDEPLLQGLEQVFGGAALGDEAIVVRPVDAQHTGRRLDGGAPVRLRQVTREPFRVKGTKTPTVGKVRELIAADVAADVVRQLGRTRLLDGGTWRPLEPGDVAVLTRRNADAAMVRDALADAGVPAVVSALVSVFAQPAAKQWLTLLSALEQPGHAGRTAALALTPFVGWDAARLAGADDGELDELSDQVRTWARLLSERGVAALLEAVSIGGVAERLLRTDTGERVLTDLRHIGQSLHLVAVADRLGVAALTDWLRRRIAEAEEDYAEERSRRLETDAAAVQVVTTHASKGLEFPVVYVPFGWDRYESRTPPILRLHDDAGARLLDVGGKEADDYDAARERHLAEERGEDLRLLYVALTRAATQVVAHWAPSSNSGGGPLSRLLLGTFAPGELPPDRVTVAADDVVATALADLARRAGGAIAVEQVTERPAPASWTPPDRGRPGLAVARFGRTLDHSWRRTSYTGLTAAAHAEGVASEPETTGIQDEAEVAVGGRLADGAAGPDARLLPSPMADLPAGAAFGTLVHEILEQVDTTAPDLAAELLERCREAGTARVPGVDPEALAEALGHVLATPLGPLARGAMLADFTPADRLPELEFELPLAGGDHPDGPASTLADLAALLRRHLGPDDVFAPYADHLDGLGEARLLGYLTGSIDAVLRTRGAPAGPAAAVPGGTADADPRYLVVDYKTNRLGTFDEPLTAWDYRPAALAEAMMQAHYPLQLLLYLAALHRYLRWRQRGYDPERHLGGGLYLFVRGMCGPGTPEADGVPYGVMSWRPPAGLVVELSALLEGRSR</sequence>